<proteinExistence type="predicted"/>
<keyword evidence="1" id="KW-0812">Transmembrane</keyword>
<accession>A0A2W1JJG3</accession>
<name>A0A2W1JJG3_9CYAN</name>
<dbReference type="EMBL" id="PQWO01000006">
    <property type="protein sequence ID" value="PZD73376.1"/>
    <property type="molecule type" value="Genomic_DNA"/>
</dbReference>
<organism evidence="2 3">
    <name type="scientific">Acaryochloris thomasi RCC1774</name>
    <dbReference type="NCBI Taxonomy" id="1764569"/>
    <lineage>
        <taxon>Bacteria</taxon>
        <taxon>Bacillati</taxon>
        <taxon>Cyanobacteriota</taxon>
        <taxon>Cyanophyceae</taxon>
        <taxon>Acaryochloridales</taxon>
        <taxon>Acaryochloridaceae</taxon>
        <taxon>Acaryochloris</taxon>
        <taxon>Acaryochloris thomasi</taxon>
    </lineage>
</organism>
<evidence type="ECO:0000256" key="1">
    <source>
        <dbReference type="SAM" id="Phobius"/>
    </source>
</evidence>
<keyword evidence="1" id="KW-0472">Membrane</keyword>
<feature type="transmembrane region" description="Helical" evidence="1">
    <location>
        <begin position="37"/>
        <end position="55"/>
    </location>
</feature>
<evidence type="ECO:0000313" key="2">
    <source>
        <dbReference type="EMBL" id="PZD73376.1"/>
    </source>
</evidence>
<keyword evidence="1" id="KW-1133">Transmembrane helix</keyword>
<evidence type="ECO:0000313" key="3">
    <source>
        <dbReference type="Proteomes" id="UP000248857"/>
    </source>
</evidence>
<dbReference type="AlphaFoldDB" id="A0A2W1JJG3"/>
<protein>
    <submittedName>
        <fullName evidence="2">Uncharacterized protein</fullName>
    </submittedName>
</protein>
<comment type="caution">
    <text evidence="2">The sequence shown here is derived from an EMBL/GenBank/DDBJ whole genome shotgun (WGS) entry which is preliminary data.</text>
</comment>
<reference evidence="2 3" key="1">
    <citation type="journal article" date="2018" name="Sci. Rep.">
        <title>A novel species of the marine cyanobacterium Acaryochloris with a unique pigment content and lifestyle.</title>
        <authorList>
            <person name="Partensky F."/>
            <person name="Six C."/>
            <person name="Ratin M."/>
            <person name="Garczarek L."/>
            <person name="Vaulot D."/>
            <person name="Probert I."/>
            <person name="Calteau A."/>
            <person name="Gourvil P."/>
            <person name="Marie D."/>
            <person name="Grebert T."/>
            <person name="Bouchier C."/>
            <person name="Le Panse S."/>
            <person name="Gachenot M."/>
            <person name="Rodriguez F."/>
            <person name="Garrido J.L."/>
        </authorList>
    </citation>
    <scope>NUCLEOTIDE SEQUENCE [LARGE SCALE GENOMIC DNA]</scope>
    <source>
        <strain evidence="2 3">RCC1774</strain>
    </source>
</reference>
<sequence length="63" mass="6811">MNFRMLIFSGIVTAFVGAALGVVIDHVSQTKSRRATIILVGSTLGFVIGVGYEAVQQQKEEKQ</sequence>
<keyword evidence="3" id="KW-1185">Reference proteome</keyword>
<dbReference type="Proteomes" id="UP000248857">
    <property type="component" value="Unassembled WGS sequence"/>
</dbReference>
<gene>
    <name evidence="2" type="ORF">C1752_02412</name>
</gene>